<keyword evidence="4 10" id="KW-0812">Transmembrane</keyword>
<proteinExistence type="inferred from homology"/>
<comment type="caution">
    <text evidence="12">The sequence shown here is derived from an EMBL/GenBank/DDBJ whole genome shotgun (WGS) entry which is preliminary data.</text>
</comment>
<accession>A0A9K3CUE0</accession>
<dbReference type="OrthoDB" id="10255969at2759"/>
<evidence type="ECO:0000256" key="2">
    <source>
        <dbReference type="ARBA" id="ARBA00008869"/>
    </source>
</evidence>
<keyword evidence="8 10" id="KW-1133">Transmembrane helix</keyword>
<dbReference type="InterPro" id="IPR003439">
    <property type="entry name" value="ABC_transporter-like_ATP-bd"/>
</dbReference>
<name>A0A9K3CUE0_9EUKA</name>
<dbReference type="EMBL" id="BDIP01001073">
    <property type="protein sequence ID" value="GIQ83499.1"/>
    <property type="molecule type" value="Genomic_DNA"/>
</dbReference>
<feature type="transmembrane region" description="Helical" evidence="10">
    <location>
        <begin position="277"/>
        <end position="301"/>
    </location>
</feature>
<feature type="domain" description="ABC transporter" evidence="11">
    <location>
        <begin position="1592"/>
        <end position="1826"/>
    </location>
</feature>
<sequence length="1914" mass="206362">MDTMGICKVDADTDPDHGCVSMMYAPINTGTSAVVEGIREGLGWEAEALRGYTTVAELDTHVALGLFKSGDLDPTPTNLARYGVTTEQLALEEAPFIPSALSVVFDGFDEAVPMTPSYHIQLNRTMLDIMYTDDPIGTDPLAQEVGKPDEFSGVALQLQALIDGQLASLITGTPVDLNVEVAALPNPSGGANGIVSSIMITIVIAMVAQSLWYVMFLAEDKHANLPAIRRLGVTEVQYWLNWFGILTVFGAVTALLDVLAAHLVGISPFDSVAATFWAQYLVFLFPSLFCVGFSLVVVALFNNPQTSFAVAFGLTFGSFGLVLVYYIIFDNSIFDPTISPPVVRAVMEFTSPVYMTCSLLESLYSILTRACVEDVLNCSTTLSLSDFWDAARYTSKHCSYQVSGEETCLYSVASVGTLLVAALWQYLVLGAIGVYIAHVRKGDGYRGLPLMFLFTPQFWLARSSQAGPPVDIKSLAVTYKTSRGASQKEVRALRGVDITVQPDTVTFLVGSNGAGKSTLSSVISGEVAPDPSTTGDTQVQVAGYDLRSPYSVRFLKKRVGLCPQHSTNVWLDLTCRQNLRVALAIRAFRGKGDSLSRKERRAATEAEIDRLLTAVDLADASNKKASQLSGGMIRRLSLLMATAGRPPLVVLDEPTTGLDPVTKRVIWRYIASLRCPESCVLVTSHDMTLVEKLADTVAVVEKGRVLAEGTPLELRHSLAGITATLWCESTGGVSDPRPLLESELGLLARQYGVECQLHLSSPNTVRFSFTKGGAGVGGIESQGFMPALAQYLSTHDSVTDFVLDRPSFTEYFLSVVGGVQEELSSVPSASTGPQQVGLTPLTKASESVGPSVPVDTVMETDQHPSLRQKFWTLIQLKATSVLVASGVTVPEPARVAVGITLTVVMFAVMSGIVVLAASLLVGTLEPSFQNTLQTAYDETWEAASAACEICCAMLYPSPPYTTEDMMTACRSDRPELCWAEGLDGYADGVCLAEAAYEGLDVQSPAVKTYPSGGTLSGMFGYTNAGPATLQVKNSANHPDLDSLLANGQVGEGTEVESMEVDPTWLSAHLGAFYAGIDSGVYPDPHGDVVPGVLPYMRPLYTTTTDSTCDEYVFVCVEECSTYWEPYHEYHDTTASSGFDISACEDTCKRDSVEWQRDSCDTTADTEYIHTALRTPLIECDMEEYLSEFHENSVYQNIYDSGLQYSAENAGSGSAVFLADMGPIGVVDFFGYTVSETRPALSYTLHSYLPWFLSDTNYNTRHHTVHMQNTAGITSFNTKTGRTTNPPSFSSRVRIPTGMVVEDGKDSEVLLRLPSSPRPTLSGIASDLVARLDEAWLRSLVNTKYPGTGMDFSLSVSVSSYPYMLDPTLETGSYSLMKVVTVFIVPLALLLLVPFPAIHIISAAEQAPLLSYHGVGRTLSHVVSLLWWVCVALVAAVVAIAAGYTLGLPGFEHGSDSLTMFAVTFGVGVAAVVSFSFLVGTVADSVKAASIATSVFTLIFFSIGFYIEAIPPLGVAPILAFIIDMRLAFTTTDATKMLSDTLSMNLVSLFASAVCLGLSFYLLPRVKVTKGREREMQQGEVLEPCCHEERLALDVKGIEYQYPKGTRALNGVNLGVRDKETVALLGASGSGKTTLANVVTGHLSALAGTALLSTGTDLTQHPRDAWQHISIMPQHDCVWPFLTVEQHLYTIARIRGLQTSPGVTLTEVVEGLLSLTMLTTHRYKRSGELSGGMRRRLSLCMAILGTSTHGVLLTDEPTTGLDPLTKRSVWSAILNTDSTLLLNTHDMGEAETLAHSAAIMVRGTVVTVGSPGGLRQQCSTPTILVLEGVSDGYQTERDIRQLGVAVDSVRVSPQSDGLYSVEVAFSHGHDPVALYTYVSTLPKGVIWTVRVPRLEDAFLEIVSREMERESTSVSM</sequence>
<evidence type="ECO:0000256" key="8">
    <source>
        <dbReference type="ARBA" id="ARBA00022989"/>
    </source>
</evidence>
<evidence type="ECO:0000256" key="7">
    <source>
        <dbReference type="ARBA" id="ARBA00022840"/>
    </source>
</evidence>
<dbReference type="InterPro" id="IPR003593">
    <property type="entry name" value="AAA+_ATPase"/>
</dbReference>
<feature type="transmembrane region" description="Helical" evidence="10">
    <location>
        <begin position="1378"/>
        <end position="1403"/>
    </location>
</feature>
<keyword evidence="3" id="KW-0813">Transport</keyword>
<dbReference type="GO" id="GO:0016020">
    <property type="term" value="C:membrane"/>
    <property type="evidence" value="ECO:0007669"/>
    <property type="project" value="UniProtKB-SubCell"/>
</dbReference>
<dbReference type="Gene3D" id="3.40.50.300">
    <property type="entry name" value="P-loop containing nucleotide triphosphate hydrolases"/>
    <property type="match status" value="2"/>
</dbReference>
<feature type="transmembrane region" description="Helical" evidence="10">
    <location>
        <begin position="239"/>
        <end position="265"/>
    </location>
</feature>
<dbReference type="PROSITE" id="PS50893">
    <property type="entry name" value="ABC_TRANSPORTER_2"/>
    <property type="match status" value="2"/>
</dbReference>
<evidence type="ECO:0000256" key="4">
    <source>
        <dbReference type="ARBA" id="ARBA00022692"/>
    </source>
</evidence>
<keyword evidence="7" id="KW-0067">ATP-binding</keyword>
<keyword evidence="9 10" id="KW-0472">Membrane</keyword>
<comment type="subcellular location">
    <subcellularLocation>
        <location evidence="1">Membrane</location>
        <topology evidence="1">Multi-pass membrane protein</topology>
    </subcellularLocation>
</comment>
<evidence type="ECO:0000256" key="3">
    <source>
        <dbReference type="ARBA" id="ARBA00022448"/>
    </source>
</evidence>
<dbReference type="PANTHER" id="PTHR19229:SF36">
    <property type="entry name" value="ATP-BINDING CASSETTE SUB-FAMILY A MEMBER 2"/>
    <property type="match status" value="1"/>
</dbReference>
<dbReference type="GO" id="GO:0005524">
    <property type="term" value="F:ATP binding"/>
    <property type="evidence" value="ECO:0007669"/>
    <property type="project" value="UniProtKB-KW"/>
</dbReference>
<dbReference type="SUPFAM" id="SSF52540">
    <property type="entry name" value="P-loop containing nucleoside triphosphate hydrolases"/>
    <property type="match status" value="2"/>
</dbReference>
<dbReference type="InterPro" id="IPR027417">
    <property type="entry name" value="P-loop_NTPase"/>
</dbReference>
<dbReference type="CDD" id="cd03263">
    <property type="entry name" value="ABC_subfamily_A"/>
    <property type="match status" value="1"/>
</dbReference>
<evidence type="ECO:0000256" key="10">
    <source>
        <dbReference type="SAM" id="Phobius"/>
    </source>
</evidence>
<evidence type="ECO:0000256" key="1">
    <source>
        <dbReference type="ARBA" id="ARBA00004141"/>
    </source>
</evidence>
<feature type="transmembrane region" description="Helical" evidence="10">
    <location>
        <begin position="194"/>
        <end position="218"/>
    </location>
</feature>
<feature type="domain" description="ABC transporter" evidence="11">
    <location>
        <begin position="472"/>
        <end position="727"/>
    </location>
</feature>
<dbReference type="Proteomes" id="UP000265618">
    <property type="component" value="Unassembled WGS sequence"/>
</dbReference>
<dbReference type="SMART" id="SM00382">
    <property type="entry name" value="AAA"/>
    <property type="match status" value="2"/>
</dbReference>
<feature type="transmembrane region" description="Helical" evidence="10">
    <location>
        <begin position="1541"/>
        <end position="1562"/>
    </location>
</feature>
<gene>
    <name evidence="12" type="ORF">KIPB_004833</name>
</gene>
<dbReference type="PROSITE" id="PS00211">
    <property type="entry name" value="ABC_TRANSPORTER_1"/>
    <property type="match status" value="2"/>
</dbReference>
<dbReference type="PANTHER" id="PTHR19229">
    <property type="entry name" value="ATP-BINDING CASSETTE TRANSPORTER SUBFAMILY A ABCA"/>
    <property type="match status" value="1"/>
</dbReference>
<dbReference type="Pfam" id="PF12698">
    <property type="entry name" value="ABC2_membrane_3"/>
    <property type="match status" value="1"/>
</dbReference>
<dbReference type="InterPro" id="IPR013525">
    <property type="entry name" value="ABC2_TM"/>
</dbReference>
<dbReference type="GO" id="GO:0016887">
    <property type="term" value="F:ATP hydrolysis activity"/>
    <property type="evidence" value="ECO:0007669"/>
    <property type="project" value="InterPro"/>
</dbReference>
<feature type="transmembrane region" description="Helical" evidence="10">
    <location>
        <begin position="1487"/>
        <end position="1505"/>
    </location>
</feature>
<evidence type="ECO:0000313" key="13">
    <source>
        <dbReference type="Proteomes" id="UP000265618"/>
    </source>
</evidence>
<keyword evidence="6" id="KW-0547">Nucleotide-binding</keyword>
<feature type="transmembrane region" description="Helical" evidence="10">
    <location>
        <begin position="308"/>
        <end position="328"/>
    </location>
</feature>
<feature type="transmembrane region" description="Helical" evidence="10">
    <location>
        <begin position="409"/>
        <end position="436"/>
    </location>
</feature>
<evidence type="ECO:0000256" key="9">
    <source>
        <dbReference type="ARBA" id="ARBA00023136"/>
    </source>
</evidence>
<comment type="similarity">
    <text evidence="2">Belongs to the ABC transporter superfamily. ABCA family.</text>
</comment>
<evidence type="ECO:0000259" key="11">
    <source>
        <dbReference type="PROSITE" id="PS50893"/>
    </source>
</evidence>
<evidence type="ECO:0000256" key="6">
    <source>
        <dbReference type="ARBA" id="ARBA00022741"/>
    </source>
</evidence>
<protein>
    <submittedName>
        <fullName evidence="12">ABC transporter A, ABCA</fullName>
    </submittedName>
</protein>
<dbReference type="InterPro" id="IPR017871">
    <property type="entry name" value="ABC_transporter-like_CS"/>
</dbReference>
<feature type="transmembrane region" description="Helical" evidence="10">
    <location>
        <begin position="1423"/>
        <end position="1445"/>
    </location>
</feature>
<reference evidence="12 13" key="1">
    <citation type="journal article" date="2018" name="PLoS ONE">
        <title>The draft genome of Kipferlia bialata reveals reductive genome evolution in fornicate parasites.</title>
        <authorList>
            <person name="Tanifuji G."/>
            <person name="Takabayashi S."/>
            <person name="Kume K."/>
            <person name="Takagi M."/>
            <person name="Nakayama T."/>
            <person name="Kamikawa R."/>
            <person name="Inagaki Y."/>
            <person name="Hashimoto T."/>
        </authorList>
    </citation>
    <scope>NUCLEOTIDE SEQUENCE [LARGE SCALE GENOMIC DNA]</scope>
    <source>
        <strain evidence="12">NY0173</strain>
    </source>
</reference>
<organism evidence="12 13">
    <name type="scientific">Kipferlia bialata</name>
    <dbReference type="NCBI Taxonomy" id="797122"/>
    <lineage>
        <taxon>Eukaryota</taxon>
        <taxon>Metamonada</taxon>
        <taxon>Carpediemonas-like organisms</taxon>
        <taxon>Kipferlia</taxon>
    </lineage>
</organism>
<dbReference type="InterPro" id="IPR026082">
    <property type="entry name" value="ABCA"/>
</dbReference>
<dbReference type="Pfam" id="PF00005">
    <property type="entry name" value="ABC_tran"/>
    <property type="match status" value="2"/>
</dbReference>
<dbReference type="GO" id="GO:0140359">
    <property type="term" value="F:ABC-type transporter activity"/>
    <property type="evidence" value="ECO:0007669"/>
    <property type="project" value="InterPro"/>
</dbReference>
<feature type="transmembrane region" description="Helical" evidence="10">
    <location>
        <begin position="895"/>
        <end position="921"/>
    </location>
</feature>
<keyword evidence="5" id="KW-0677">Repeat</keyword>
<keyword evidence="13" id="KW-1185">Reference proteome</keyword>
<evidence type="ECO:0000256" key="5">
    <source>
        <dbReference type="ARBA" id="ARBA00022737"/>
    </source>
</evidence>
<feature type="transmembrane region" description="Helical" evidence="10">
    <location>
        <begin position="1512"/>
        <end position="1529"/>
    </location>
</feature>
<evidence type="ECO:0000313" key="12">
    <source>
        <dbReference type="EMBL" id="GIQ83499.1"/>
    </source>
</evidence>
<feature type="transmembrane region" description="Helical" evidence="10">
    <location>
        <begin position="1457"/>
        <end position="1481"/>
    </location>
</feature>